<keyword evidence="7" id="KW-0235">DNA replication</keyword>
<dbReference type="InterPro" id="IPR003141">
    <property type="entry name" value="Pol/His_phosphatase_N"/>
</dbReference>
<gene>
    <name evidence="12" type="ORF">HM131_08150</name>
</gene>
<evidence type="ECO:0000256" key="5">
    <source>
        <dbReference type="ARBA" id="ARBA00022679"/>
    </source>
</evidence>
<keyword evidence="13" id="KW-1185">Reference proteome</keyword>
<dbReference type="Gene3D" id="1.10.10.1600">
    <property type="entry name" value="Bacterial DNA polymerase III alpha subunit, thumb domain"/>
    <property type="match status" value="1"/>
</dbReference>
<comment type="function">
    <text evidence="9">DNA polymerase III is a complex, multichain enzyme responsible for most of the replicative synthesis in bacteria. This DNA polymerase also exhibits 3' to 5' exonuclease activity. The alpha chain is the DNA polymerase.</text>
</comment>
<dbReference type="InterPro" id="IPR011708">
    <property type="entry name" value="DNA_pol3_alpha_NTPase_dom"/>
</dbReference>
<keyword evidence="6" id="KW-0548">Nucleotidyltransferase</keyword>
<dbReference type="Gene3D" id="3.20.20.140">
    <property type="entry name" value="Metal-dependent hydrolases"/>
    <property type="match status" value="1"/>
</dbReference>
<dbReference type="NCBIfam" id="NF004226">
    <property type="entry name" value="PRK05673.1"/>
    <property type="match status" value="1"/>
</dbReference>
<dbReference type="InterPro" id="IPR004013">
    <property type="entry name" value="PHP_dom"/>
</dbReference>
<evidence type="ECO:0000259" key="11">
    <source>
        <dbReference type="SMART" id="SM00481"/>
    </source>
</evidence>
<evidence type="ECO:0000313" key="12">
    <source>
        <dbReference type="EMBL" id="ARI76813.1"/>
    </source>
</evidence>
<dbReference type="InterPro" id="IPR016195">
    <property type="entry name" value="Pol/histidinol_Pase-like"/>
</dbReference>
<accession>A0A1W5ZU68</accession>
<dbReference type="InterPro" id="IPR004805">
    <property type="entry name" value="DnaE2/DnaE/PolC"/>
</dbReference>
<evidence type="ECO:0000256" key="6">
    <source>
        <dbReference type="ARBA" id="ARBA00022695"/>
    </source>
</evidence>
<dbReference type="Pfam" id="PF02811">
    <property type="entry name" value="PHP"/>
    <property type="match status" value="1"/>
</dbReference>
<feature type="domain" description="Polymerase/histidinol phosphatase N-terminal" evidence="11">
    <location>
        <begin position="4"/>
        <end position="71"/>
    </location>
</feature>
<evidence type="ECO:0000256" key="8">
    <source>
        <dbReference type="ARBA" id="ARBA00022932"/>
    </source>
</evidence>
<dbReference type="PANTHER" id="PTHR32294:SF0">
    <property type="entry name" value="DNA POLYMERASE III SUBUNIT ALPHA"/>
    <property type="match status" value="1"/>
</dbReference>
<dbReference type="InterPro" id="IPR004365">
    <property type="entry name" value="NA-bd_OB_tRNA"/>
</dbReference>
<dbReference type="GO" id="GO:0003887">
    <property type="term" value="F:DNA-directed DNA polymerase activity"/>
    <property type="evidence" value="ECO:0007669"/>
    <property type="project" value="UniProtKB-KW"/>
</dbReference>
<dbReference type="InterPro" id="IPR041931">
    <property type="entry name" value="DNA_pol3_alpha_thumb_dom"/>
</dbReference>
<dbReference type="Pfam" id="PF14579">
    <property type="entry name" value="HHH_6"/>
    <property type="match status" value="1"/>
</dbReference>
<dbReference type="Pfam" id="PF01336">
    <property type="entry name" value="tRNA_anti-codon"/>
    <property type="match status" value="1"/>
</dbReference>
<dbReference type="Proteomes" id="UP000192527">
    <property type="component" value="Chromosome"/>
</dbReference>
<comment type="subcellular location">
    <subcellularLocation>
        <location evidence="1">Cytoplasm</location>
    </subcellularLocation>
</comment>
<evidence type="ECO:0000256" key="7">
    <source>
        <dbReference type="ARBA" id="ARBA00022705"/>
    </source>
</evidence>
<dbReference type="InterPro" id="IPR040982">
    <property type="entry name" value="DNA_pol3_finger"/>
</dbReference>
<sequence>MTFTHLHIQSGYSLMNSTINVEQLAARAKDLGYQSLALTDKDVMSGAVAFYQVCKRHGLKPIIGLKVDVQTGSGPMPTILLAMDHFGYQNLMKISSWINTKEDKIHIDQMSSFSTGLIAIVLTSASSVAELVISRNFTEAQTALQPFFDLFQNKQVYLSIQDSDLRSERQLHKPLKEWSEQSRIQVAAVGDVRYIQQEDAEAYLSLRAMDEGNRLPPAIDANNYHQYLKSPEEMKAYFKDWWPKVIEETGNIEGKCQLELDLDQQLLPSYPTPEGEVAASYLRKLCVEALESKYTDHQQSARKRLEHELNIIDSMGFNDYFLIVWDFIAYARENGIQAGPGRGSAAGSIVAYLLDITQVDPLAYGLLFERFLNPERITMPDIDIDFPDHRRDEVIEYVADKYGKRHVAQICTFGTFAARSVLRDLFKVMAIDESDAAFILKQIPKGTSDSLVNIVQKSEPLREYIRNSDRLRRLFKVAAKLEGLPRHVSTHAAGVVISEQPLVQYTALMKGQGNVNLTQLAMGELERIGLLKIDFLGLRNLSFIERIENKIRRFEDSNFSIGQVPFTDEHTFSLLKEGKTNGVFQLESQGMKSVLTRLKPSHFEDIVAVNALYRPGPMEYIQTYIDRKQKREEVHYPHPDIEPILRHTYGVLIYQEQIMQVAQTIAGYKLGEADLLRRAVSKKQANVLQEQKDHFIQKAKQNGYTDTVANQLFEWIVKFSNYGFNRSHAVAYSFISYWLAYMKAHYPSYFLAELLNAHMGDREKLAVYIREAKEFNSEVKAPSINNSQAFCQDEGGSIRMGLLAIKGVGFQAVQAIIEERQNGKFKHLNDFCLRVGSKAVNRSVIEALILAGAFDEIETNRASLLASIDQALEQGELFKEFHDQPGLFEADLDLGDQKVEVEPFPVLKRLAMEKEVLGTYLSEHPLESHRKNLRTNGFVSVKQSYKVHHQRKLKLAAVIETIKEIRTKRGDPMAFLTISDETSEIDVVIFPELYRRVKPWLSEQKLVLLKGKVEERRNTLQIIVSEMTEFHEQDLHQHPAQRLFIRVDRVNENEAIDKIKETAGYFPGNTPVVIVRSDDRKTYQLGETYAMDTSRDCLHQLNQYFGKDSVALRAFRK</sequence>
<protein>
    <recommendedName>
        <fullName evidence="4">DNA polymerase III subunit alpha</fullName>
        <ecNumber evidence="3">2.7.7.7</ecNumber>
    </recommendedName>
</protein>
<dbReference type="EC" id="2.7.7.7" evidence="3"/>
<keyword evidence="5" id="KW-0808">Transferase</keyword>
<organism evidence="12 13">
    <name type="scientific">Halobacillus mangrovi</name>
    <dbReference type="NCBI Taxonomy" id="402384"/>
    <lineage>
        <taxon>Bacteria</taxon>
        <taxon>Bacillati</taxon>
        <taxon>Bacillota</taxon>
        <taxon>Bacilli</taxon>
        <taxon>Bacillales</taxon>
        <taxon>Bacillaceae</taxon>
        <taxon>Halobacillus</taxon>
    </lineage>
</organism>
<dbReference type="RefSeq" id="WP_085029290.1">
    <property type="nucleotide sequence ID" value="NZ_CP020772.1"/>
</dbReference>
<evidence type="ECO:0000256" key="1">
    <source>
        <dbReference type="ARBA" id="ARBA00004496"/>
    </source>
</evidence>
<keyword evidence="8" id="KW-0239">DNA-directed DNA polymerase</keyword>
<name>A0A1W5ZU68_9BACI</name>
<dbReference type="OrthoDB" id="9803237at2"/>
<dbReference type="Pfam" id="PF17657">
    <property type="entry name" value="DNA_pol3_finger"/>
    <property type="match status" value="1"/>
</dbReference>
<dbReference type="GO" id="GO:0006260">
    <property type="term" value="P:DNA replication"/>
    <property type="evidence" value="ECO:0007669"/>
    <property type="project" value="UniProtKB-KW"/>
</dbReference>
<dbReference type="NCBIfam" id="TIGR00594">
    <property type="entry name" value="polc"/>
    <property type="match status" value="1"/>
</dbReference>
<dbReference type="SUPFAM" id="SSF160975">
    <property type="entry name" value="AF1531-like"/>
    <property type="match status" value="1"/>
</dbReference>
<dbReference type="KEGG" id="hmn:HM131_08150"/>
<reference evidence="12 13" key="1">
    <citation type="submission" date="2017-04" db="EMBL/GenBank/DDBJ databases">
        <title>The whole genome sequencing and assembly of Halobacillus mangrovi strain.</title>
        <authorList>
            <person name="Lee S.-J."/>
            <person name="Park M.-K."/>
            <person name="Kim J.-Y."/>
            <person name="Lee Y.-J."/>
            <person name="Yi H."/>
            <person name="Bahn Y.-S."/>
            <person name="Kim J.F."/>
            <person name="Lee D.-W."/>
        </authorList>
    </citation>
    <scope>NUCLEOTIDE SEQUENCE [LARGE SCALE GENOMIC DNA]</scope>
    <source>
        <strain evidence="12 13">KTB 131</strain>
    </source>
</reference>
<dbReference type="CDD" id="cd04485">
    <property type="entry name" value="DnaE_OBF"/>
    <property type="match status" value="1"/>
</dbReference>
<evidence type="ECO:0000256" key="10">
    <source>
        <dbReference type="ARBA" id="ARBA00049244"/>
    </source>
</evidence>
<dbReference type="SUPFAM" id="SSF89550">
    <property type="entry name" value="PHP domain-like"/>
    <property type="match status" value="1"/>
</dbReference>
<dbReference type="STRING" id="402384.HM131_08150"/>
<dbReference type="PANTHER" id="PTHR32294">
    <property type="entry name" value="DNA POLYMERASE III SUBUNIT ALPHA"/>
    <property type="match status" value="1"/>
</dbReference>
<dbReference type="GO" id="GO:0005737">
    <property type="term" value="C:cytoplasm"/>
    <property type="evidence" value="ECO:0007669"/>
    <property type="project" value="UniProtKB-SubCell"/>
</dbReference>
<dbReference type="SMART" id="SM00481">
    <property type="entry name" value="POLIIIAc"/>
    <property type="match status" value="1"/>
</dbReference>
<dbReference type="Pfam" id="PF07733">
    <property type="entry name" value="DNA_pol3_alpha"/>
    <property type="match status" value="1"/>
</dbReference>
<comment type="catalytic activity">
    <reaction evidence="10">
        <text>DNA(n) + a 2'-deoxyribonucleoside 5'-triphosphate = DNA(n+1) + diphosphate</text>
        <dbReference type="Rhea" id="RHEA:22508"/>
        <dbReference type="Rhea" id="RHEA-COMP:17339"/>
        <dbReference type="Rhea" id="RHEA-COMP:17340"/>
        <dbReference type="ChEBI" id="CHEBI:33019"/>
        <dbReference type="ChEBI" id="CHEBI:61560"/>
        <dbReference type="ChEBI" id="CHEBI:173112"/>
        <dbReference type="EC" id="2.7.7.7"/>
    </reaction>
</comment>
<evidence type="ECO:0000256" key="4">
    <source>
        <dbReference type="ARBA" id="ARBA00019114"/>
    </source>
</evidence>
<evidence type="ECO:0000256" key="3">
    <source>
        <dbReference type="ARBA" id="ARBA00012417"/>
    </source>
</evidence>
<dbReference type="GO" id="GO:0008408">
    <property type="term" value="F:3'-5' exonuclease activity"/>
    <property type="evidence" value="ECO:0007669"/>
    <property type="project" value="InterPro"/>
</dbReference>
<dbReference type="InterPro" id="IPR029460">
    <property type="entry name" value="DNAPol_HHH"/>
</dbReference>
<dbReference type="EMBL" id="CP020772">
    <property type="protein sequence ID" value="ARI76813.1"/>
    <property type="molecule type" value="Genomic_DNA"/>
</dbReference>
<evidence type="ECO:0000256" key="9">
    <source>
        <dbReference type="ARBA" id="ARBA00025611"/>
    </source>
</evidence>
<proteinExistence type="inferred from homology"/>
<dbReference type="GO" id="GO:0003676">
    <property type="term" value="F:nucleic acid binding"/>
    <property type="evidence" value="ECO:0007669"/>
    <property type="project" value="InterPro"/>
</dbReference>
<dbReference type="Gene3D" id="1.10.150.870">
    <property type="match status" value="1"/>
</dbReference>
<evidence type="ECO:0000256" key="2">
    <source>
        <dbReference type="ARBA" id="ARBA00009496"/>
    </source>
</evidence>
<dbReference type="AlphaFoldDB" id="A0A1W5ZU68"/>
<comment type="similarity">
    <text evidence="2">Belongs to the DNA polymerase type-C family. DnaE subfamily.</text>
</comment>
<evidence type="ECO:0000313" key="13">
    <source>
        <dbReference type="Proteomes" id="UP000192527"/>
    </source>
</evidence>